<sequence>MTLLGENAGWVRGSIKTASTKHRYTRSIRASDSACLTDRDERMDTTRQKPDGNCKSRGPFPLWVTRRGSRESHHVVSIRRLLVLSLQTLDRYERRSNRRHARQPAVEGPSAEGRTHTANTRTGIVGPVARRQSPLARAERARAARCGYWVARLSAGGLELSLPPPLPDRPSLPLASTDAGPRFLAFRESVALNSFEQRLPRPPGLTTPAARQKSRCASSLPGSTPKNATPFEPPAIDVANSQKS</sequence>
<name>A0ACB7TDP8_HYAAI</name>
<evidence type="ECO:0000313" key="2">
    <source>
        <dbReference type="Proteomes" id="UP000821845"/>
    </source>
</evidence>
<gene>
    <name evidence="1" type="ORF">HPB50_002756</name>
</gene>
<accession>A0ACB7TDP8</accession>
<dbReference type="EMBL" id="CM023481">
    <property type="protein sequence ID" value="KAH6944366.1"/>
    <property type="molecule type" value="Genomic_DNA"/>
</dbReference>
<proteinExistence type="predicted"/>
<comment type="caution">
    <text evidence="1">The sequence shown here is derived from an EMBL/GenBank/DDBJ whole genome shotgun (WGS) entry which is preliminary data.</text>
</comment>
<dbReference type="Proteomes" id="UP000821845">
    <property type="component" value="Chromosome 1"/>
</dbReference>
<organism evidence="1 2">
    <name type="scientific">Hyalomma asiaticum</name>
    <name type="common">Tick</name>
    <dbReference type="NCBI Taxonomy" id="266040"/>
    <lineage>
        <taxon>Eukaryota</taxon>
        <taxon>Metazoa</taxon>
        <taxon>Ecdysozoa</taxon>
        <taxon>Arthropoda</taxon>
        <taxon>Chelicerata</taxon>
        <taxon>Arachnida</taxon>
        <taxon>Acari</taxon>
        <taxon>Parasitiformes</taxon>
        <taxon>Ixodida</taxon>
        <taxon>Ixodoidea</taxon>
        <taxon>Ixodidae</taxon>
        <taxon>Hyalomminae</taxon>
        <taxon>Hyalomma</taxon>
    </lineage>
</organism>
<protein>
    <submittedName>
        <fullName evidence="1">Uncharacterized protein</fullName>
    </submittedName>
</protein>
<keyword evidence="2" id="KW-1185">Reference proteome</keyword>
<evidence type="ECO:0000313" key="1">
    <source>
        <dbReference type="EMBL" id="KAH6944366.1"/>
    </source>
</evidence>
<reference evidence="1" key="1">
    <citation type="submission" date="2020-05" db="EMBL/GenBank/DDBJ databases">
        <title>Large-scale comparative analyses of tick genomes elucidate their genetic diversity and vector capacities.</title>
        <authorList>
            <person name="Jia N."/>
            <person name="Wang J."/>
            <person name="Shi W."/>
            <person name="Du L."/>
            <person name="Sun Y."/>
            <person name="Zhan W."/>
            <person name="Jiang J."/>
            <person name="Wang Q."/>
            <person name="Zhang B."/>
            <person name="Ji P."/>
            <person name="Sakyi L.B."/>
            <person name="Cui X."/>
            <person name="Yuan T."/>
            <person name="Jiang B."/>
            <person name="Yang W."/>
            <person name="Lam T.T.-Y."/>
            <person name="Chang Q."/>
            <person name="Ding S."/>
            <person name="Wang X."/>
            <person name="Zhu J."/>
            <person name="Ruan X."/>
            <person name="Zhao L."/>
            <person name="Wei J."/>
            <person name="Que T."/>
            <person name="Du C."/>
            <person name="Cheng J."/>
            <person name="Dai P."/>
            <person name="Han X."/>
            <person name="Huang E."/>
            <person name="Gao Y."/>
            <person name="Liu J."/>
            <person name="Shao H."/>
            <person name="Ye R."/>
            <person name="Li L."/>
            <person name="Wei W."/>
            <person name="Wang X."/>
            <person name="Wang C."/>
            <person name="Yang T."/>
            <person name="Huo Q."/>
            <person name="Li W."/>
            <person name="Guo W."/>
            <person name="Chen H."/>
            <person name="Zhou L."/>
            <person name="Ni X."/>
            <person name="Tian J."/>
            <person name="Zhou Y."/>
            <person name="Sheng Y."/>
            <person name="Liu T."/>
            <person name="Pan Y."/>
            <person name="Xia L."/>
            <person name="Li J."/>
            <person name="Zhao F."/>
            <person name="Cao W."/>
        </authorList>
    </citation>
    <scope>NUCLEOTIDE SEQUENCE</scope>
    <source>
        <strain evidence="1">Hyas-2018</strain>
    </source>
</reference>